<name>A0A0F4YH97_RASE3</name>
<feature type="non-terminal residue" evidence="2">
    <location>
        <position position="1"/>
    </location>
</feature>
<dbReference type="PANTHER" id="PTHR37490:SF2">
    <property type="match status" value="1"/>
</dbReference>
<feature type="compositionally biased region" description="Polar residues" evidence="1">
    <location>
        <begin position="41"/>
        <end position="57"/>
    </location>
</feature>
<dbReference type="OrthoDB" id="426718at2759"/>
<feature type="region of interest" description="Disordered" evidence="1">
    <location>
        <begin position="1"/>
        <end position="58"/>
    </location>
</feature>
<accession>A0A0F4YH97</accession>
<dbReference type="PANTHER" id="PTHR37490">
    <property type="entry name" value="EXPRESSED PROTEIN"/>
    <property type="match status" value="1"/>
</dbReference>
<dbReference type="RefSeq" id="XP_013324191.1">
    <property type="nucleotide sequence ID" value="XM_013468737.1"/>
</dbReference>
<dbReference type="EMBL" id="LASV01000609">
    <property type="protein sequence ID" value="KKA17579.1"/>
    <property type="molecule type" value="Genomic_DNA"/>
</dbReference>
<keyword evidence="3" id="KW-1185">Reference proteome</keyword>
<protein>
    <submittedName>
        <fullName evidence="2">Uncharacterized protein</fullName>
    </submittedName>
</protein>
<dbReference type="AlphaFoldDB" id="A0A0F4YH97"/>
<evidence type="ECO:0000256" key="1">
    <source>
        <dbReference type="SAM" id="MobiDB-lite"/>
    </source>
</evidence>
<evidence type="ECO:0000313" key="3">
    <source>
        <dbReference type="Proteomes" id="UP000053958"/>
    </source>
</evidence>
<evidence type="ECO:0000313" key="2">
    <source>
        <dbReference type="EMBL" id="KKA17579.1"/>
    </source>
</evidence>
<dbReference type="STRING" id="1408163.A0A0F4YH97"/>
<dbReference type="Proteomes" id="UP000053958">
    <property type="component" value="Unassembled WGS sequence"/>
</dbReference>
<dbReference type="Pfam" id="PF11913">
    <property type="entry name" value="DUF3431"/>
    <property type="match status" value="1"/>
</dbReference>
<organism evidence="2 3">
    <name type="scientific">Rasamsonia emersonii (strain ATCC 16479 / CBS 393.64 / IMI 116815)</name>
    <dbReference type="NCBI Taxonomy" id="1408163"/>
    <lineage>
        <taxon>Eukaryota</taxon>
        <taxon>Fungi</taxon>
        <taxon>Dikarya</taxon>
        <taxon>Ascomycota</taxon>
        <taxon>Pezizomycotina</taxon>
        <taxon>Eurotiomycetes</taxon>
        <taxon>Eurotiomycetidae</taxon>
        <taxon>Eurotiales</taxon>
        <taxon>Trichocomaceae</taxon>
        <taxon>Rasamsonia</taxon>
    </lineage>
</organism>
<sequence length="272" mass="31078">ALDAGIKESTGSAESSVVDSDRKANSFVDSQPEPFTPDPTPSEQTLPSATSPSTETITPGDRIIVVGKLKDEDTDWVINELPDWQHAIYTVDDPEATLRPPKNKGRESNVYLQYIIDNYDNLPSIIVFLHSHRDGYPRAWHTEFEEHDNVLNVRMLQLDFIQRNGYANLRCNFIPGCPDEIQPFRNPRDEWRTAEHAFADAWRALFNNSDIPEVVATPCCSQFAVSSAQVRKRPLSSYIWFQKWLLETELPDDVSGRIMEYLWHIIFGQDPV</sequence>
<proteinExistence type="predicted"/>
<gene>
    <name evidence="2" type="ORF">T310_8486</name>
</gene>
<reference evidence="2 3" key="1">
    <citation type="submission" date="2015-04" db="EMBL/GenBank/DDBJ databases">
        <authorList>
            <person name="Heijne W.H."/>
            <person name="Fedorova N.D."/>
            <person name="Nierman W.C."/>
            <person name="Vollebregt A.W."/>
            <person name="Zhao Z."/>
            <person name="Wu L."/>
            <person name="Kumar M."/>
            <person name="Stam H."/>
            <person name="van den Berg M.A."/>
            <person name="Pel H.J."/>
        </authorList>
    </citation>
    <scope>NUCLEOTIDE SEQUENCE [LARGE SCALE GENOMIC DNA]</scope>
    <source>
        <strain evidence="2 3">CBS 393.64</strain>
    </source>
</reference>
<feature type="compositionally biased region" description="Polar residues" evidence="1">
    <location>
        <begin position="9"/>
        <end position="18"/>
    </location>
</feature>
<dbReference type="InterPro" id="IPR021838">
    <property type="entry name" value="DUF3431"/>
</dbReference>
<dbReference type="GeneID" id="25320742"/>
<comment type="caution">
    <text evidence="2">The sequence shown here is derived from an EMBL/GenBank/DDBJ whole genome shotgun (WGS) entry which is preliminary data.</text>
</comment>